<reference evidence="1 2" key="1">
    <citation type="submission" date="2016-10" db="EMBL/GenBank/DDBJ databases">
        <authorList>
            <person name="de Groot N.N."/>
        </authorList>
    </citation>
    <scope>NUCLEOTIDE SEQUENCE [LARGE SCALE GENOMIC DNA]</scope>
    <source>
        <strain evidence="1 2">DSM 22012</strain>
    </source>
</reference>
<evidence type="ECO:0000313" key="1">
    <source>
        <dbReference type="EMBL" id="SEG13086.1"/>
    </source>
</evidence>
<dbReference type="EMBL" id="FNVQ01000001">
    <property type="protein sequence ID" value="SEG13086.1"/>
    <property type="molecule type" value="Genomic_DNA"/>
</dbReference>
<proteinExistence type="predicted"/>
<dbReference type="AlphaFoldDB" id="A0A1H5XPA8"/>
<gene>
    <name evidence="1" type="ORF">SAMN05444390_1011442</name>
</gene>
<evidence type="ECO:0000313" key="2">
    <source>
        <dbReference type="Proteomes" id="UP000236745"/>
    </source>
</evidence>
<organism evidence="1 2">
    <name type="scientific">Marinobacterium lutimaris</name>
    <dbReference type="NCBI Taxonomy" id="568106"/>
    <lineage>
        <taxon>Bacteria</taxon>
        <taxon>Pseudomonadati</taxon>
        <taxon>Pseudomonadota</taxon>
        <taxon>Gammaproteobacteria</taxon>
        <taxon>Oceanospirillales</taxon>
        <taxon>Oceanospirillaceae</taxon>
        <taxon>Marinobacterium</taxon>
    </lineage>
</organism>
<sequence length="99" mass="11637">MSMNSMMATLEMGVVAIEVMEAKEITRQAREEYETQRNSFMAAMPREKWEQYVNDPAFQLCTRKSYAAYQKAKRQQYNAERRMERRFNKVKAVQLGVAG</sequence>
<protein>
    <submittedName>
        <fullName evidence="1">Uncharacterized protein</fullName>
    </submittedName>
</protein>
<accession>A0A1H5XPA8</accession>
<dbReference type="RefSeq" id="WP_146071872.1">
    <property type="nucleotide sequence ID" value="NZ_FNVQ01000001.1"/>
</dbReference>
<keyword evidence="2" id="KW-1185">Reference proteome</keyword>
<name>A0A1H5XPA8_9GAMM</name>
<dbReference type="Proteomes" id="UP000236745">
    <property type="component" value="Unassembled WGS sequence"/>
</dbReference>